<sequence>MNKKKKTIFTLGMLIFVLLAIADINPIYDAFRDFAIGIVSGFTETAINLGIIVL</sequence>
<accession>A0ABN1JQ23</accession>
<dbReference type="EMBL" id="BAAACG010000013">
    <property type="protein sequence ID" value="GAA0744420.1"/>
    <property type="molecule type" value="Genomic_DNA"/>
</dbReference>
<keyword evidence="2" id="KW-1185">Reference proteome</keyword>
<comment type="caution">
    <text evidence="1">The sequence shown here is derived from an EMBL/GenBank/DDBJ whole genome shotgun (WGS) entry which is preliminary data.</text>
</comment>
<dbReference type="Proteomes" id="UP001501510">
    <property type="component" value="Unassembled WGS sequence"/>
</dbReference>
<organism evidence="1 2">
    <name type="scientific">Clostridium oceanicum</name>
    <dbReference type="NCBI Taxonomy" id="1543"/>
    <lineage>
        <taxon>Bacteria</taxon>
        <taxon>Bacillati</taxon>
        <taxon>Bacillota</taxon>
        <taxon>Clostridia</taxon>
        <taxon>Eubacteriales</taxon>
        <taxon>Clostridiaceae</taxon>
        <taxon>Clostridium</taxon>
    </lineage>
</organism>
<evidence type="ECO:0000313" key="1">
    <source>
        <dbReference type="EMBL" id="GAA0744420.1"/>
    </source>
</evidence>
<dbReference type="RefSeq" id="WP_343762668.1">
    <property type="nucleotide sequence ID" value="NZ_BAAACG010000013.1"/>
</dbReference>
<protein>
    <submittedName>
        <fullName evidence="1">Uncharacterized protein</fullName>
    </submittedName>
</protein>
<evidence type="ECO:0000313" key="2">
    <source>
        <dbReference type="Proteomes" id="UP001501510"/>
    </source>
</evidence>
<gene>
    <name evidence="1" type="ORF">GCM10008906_29260</name>
</gene>
<name>A0ABN1JQ23_9CLOT</name>
<reference evidence="1 2" key="1">
    <citation type="journal article" date="2019" name="Int. J. Syst. Evol. Microbiol.">
        <title>The Global Catalogue of Microorganisms (GCM) 10K type strain sequencing project: providing services to taxonomists for standard genome sequencing and annotation.</title>
        <authorList>
            <consortium name="The Broad Institute Genomics Platform"/>
            <consortium name="The Broad Institute Genome Sequencing Center for Infectious Disease"/>
            <person name="Wu L."/>
            <person name="Ma J."/>
        </authorList>
    </citation>
    <scope>NUCLEOTIDE SEQUENCE [LARGE SCALE GENOMIC DNA]</scope>
    <source>
        <strain evidence="1 2">JCM 1407</strain>
    </source>
</reference>
<proteinExistence type="predicted"/>